<evidence type="ECO:0000256" key="3">
    <source>
        <dbReference type="PROSITE-ProRule" id="PRU00110"/>
    </source>
</evidence>
<reference evidence="7" key="1">
    <citation type="submission" date="2022-09" db="EMBL/GenBank/DDBJ databases">
        <title>Tahibacter sp. nov., isolated from a fresh water.</title>
        <authorList>
            <person name="Baek J.H."/>
            <person name="Lee J.K."/>
            <person name="Kim J.M."/>
            <person name="Jeon C.O."/>
        </authorList>
    </citation>
    <scope>NUCLEOTIDE SEQUENCE</scope>
    <source>
        <strain evidence="7">W38</strain>
    </source>
</reference>
<dbReference type="RefSeq" id="WP_261696620.1">
    <property type="nucleotide sequence ID" value="NZ_CP104694.1"/>
</dbReference>
<dbReference type="InterPro" id="IPR011006">
    <property type="entry name" value="CheY-like_superfamily"/>
</dbReference>
<dbReference type="Pfam" id="PF00072">
    <property type="entry name" value="Response_reg"/>
    <property type="match status" value="1"/>
</dbReference>
<gene>
    <name evidence="7" type="ORF">N4264_08560</name>
</gene>
<evidence type="ECO:0000256" key="4">
    <source>
        <dbReference type="PROSITE-ProRule" id="PRU00169"/>
    </source>
</evidence>
<evidence type="ECO:0000259" key="6">
    <source>
        <dbReference type="PROSITE" id="PS50894"/>
    </source>
</evidence>
<keyword evidence="2" id="KW-0902">Two-component regulatory system</keyword>
<accession>A0ABY6BJM6</accession>
<dbReference type="PROSITE" id="PS50894">
    <property type="entry name" value="HPT"/>
    <property type="match status" value="1"/>
</dbReference>
<dbReference type="PANTHER" id="PTHR44591">
    <property type="entry name" value="STRESS RESPONSE REGULATOR PROTEIN 1"/>
    <property type="match status" value="1"/>
</dbReference>
<dbReference type="PANTHER" id="PTHR44591:SF3">
    <property type="entry name" value="RESPONSE REGULATORY DOMAIN-CONTAINING PROTEIN"/>
    <property type="match status" value="1"/>
</dbReference>
<dbReference type="Proteomes" id="UP001064632">
    <property type="component" value="Chromosome"/>
</dbReference>
<keyword evidence="8" id="KW-1185">Reference proteome</keyword>
<dbReference type="InterPro" id="IPR050595">
    <property type="entry name" value="Bact_response_regulator"/>
</dbReference>
<dbReference type="EMBL" id="CP104694">
    <property type="protein sequence ID" value="UXI69667.1"/>
    <property type="molecule type" value="Genomic_DNA"/>
</dbReference>
<dbReference type="Gene3D" id="1.20.120.160">
    <property type="entry name" value="HPT domain"/>
    <property type="match status" value="1"/>
</dbReference>
<sequence>MPHLLIADDNPLTLRFLSDAGAALGHLCACAGDGNQARRMAESTHFDLLVLDVNMPGMVGPAVLEAIRGNPLAASCHAPAIATTAADDAGSIAGFLACLRKPLTVAAFGDALAAALGSPAIRRTLDDEAALKAAGNSETLRALRALFADELRELPAVLSAGAGAGDGSAVRDRLHRLRASCGFCGAVALDQACVRLQGRIDATGTVCRADLDELLGIAGETLRALA</sequence>
<dbReference type="SUPFAM" id="SSF47226">
    <property type="entry name" value="Histidine-containing phosphotransfer domain, HPT domain"/>
    <property type="match status" value="1"/>
</dbReference>
<feature type="domain" description="HPt" evidence="6">
    <location>
        <begin position="136"/>
        <end position="226"/>
    </location>
</feature>
<feature type="modified residue" description="Phosphohistidine" evidence="3">
    <location>
        <position position="175"/>
    </location>
</feature>
<name>A0ABY6BJM6_9GAMM</name>
<dbReference type="SUPFAM" id="SSF52172">
    <property type="entry name" value="CheY-like"/>
    <property type="match status" value="1"/>
</dbReference>
<evidence type="ECO:0000313" key="7">
    <source>
        <dbReference type="EMBL" id="UXI69667.1"/>
    </source>
</evidence>
<organism evidence="7 8">
    <name type="scientific">Tahibacter amnicola</name>
    <dbReference type="NCBI Taxonomy" id="2976241"/>
    <lineage>
        <taxon>Bacteria</taxon>
        <taxon>Pseudomonadati</taxon>
        <taxon>Pseudomonadota</taxon>
        <taxon>Gammaproteobacteria</taxon>
        <taxon>Lysobacterales</taxon>
        <taxon>Rhodanobacteraceae</taxon>
        <taxon>Tahibacter</taxon>
    </lineage>
</organism>
<dbReference type="InterPro" id="IPR036641">
    <property type="entry name" value="HPT_dom_sf"/>
</dbReference>
<feature type="modified residue" description="4-aspartylphosphate" evidence="4">
    <location>
        <position position="52"/>
    </location>
</feature>
<dbReference type="CDD" id="cd00156">
    <property type="entry name" value="REC"/>
    <property type="match status" value="1"/>
</dbReference>
<evidence type="ECO:0000259" key="5">
    <source>
        <dbReference type="PROSITE" id="PS50110"/>
    </source>
</evidence>
<protein>
    <submittedName>
        <fullName evidence="7">Response regulator</fullName>
    </submittedName>
</protein>
<evidence type="ECO:0000256" key="2">
    <source>
        <dbReference type="ARBA" id="ARBA00023012"/>
    </source>
</evidence>
<dbReference type="SMART" id="SM00448">
    <property type="entry name" value="REC"/>
    <property type="match status" value="1"/>
</dbReference>
<keyword evidence="1 4" id="KW-0597">Phosphoprotein</keyword>
<feature type="domain" description="Response regulatory" evidence="5">
    <location>
        <begin position="3"/>
        <end position="116"/>
    </location>
</feature>
<dbReference type="PROSITE" id="PS50110">
    <property type="entry name" value="RESPONSE_REGULATORY"/>
    <property type="match status" value="1"/>
</dbReference>
<evidence type="ECO:0000313" key="8">
    <source>
        <dbReference type="Proteomes" id="UP001064632"/>
    </source>
</evidence>
<dbReference type="InterPro" id="IPR008207">
    <property type="entry name" value="Sig_transdc_His_kin_Hpt_dom"/>
</dbReference>
<evidence type="ECO:0000256" key="1">
    <source>
        <dbReference type="ARBA" id="ARBA00022553"/>
    </source>
</evidence>
<dbReference type="InterPro" id="IPR001789">
    <property type="entry name" value="Sig_transdc_resp-reg_receiver"/>
</dbReference>
<dbReference type="Pfam" id="PF01627">
    <property type="entry name" value="Hpt"/>
    <property type="match status" value="1"/>
</dbReference>
<proteinExistence type="predicted"/>
<dbReference type="Gene3D" id="3.40.50.2300">
    <property type="match status" value="1"/>
</dbReference>